<dbReference type="EMBL" id="JBEPEK010000864">
    <property type="protein sequence ID" value="MER7187633.1"/>
    <property type="molecule type" value="Genomic_DNA"/>
</dbReference>
<dbReference type="RefSeq" id="WP_350792191.1">
    <property type="nucleotide sequence ID" value="NZ_JBEPEK010000864.1"/>
</dbReference>
<feature type="transmembrane region" description="Helical" evidence="6">
    <location>
        <begin position="177"/>
        <end position="197"/>
    </location>
</feature>
<name>A0ABV1XF32_9ACTN</name>
<keyword evidence="3 6" id="KW-0812">Transmembrane</keyword>
<dbReference type="Gene3D" id="1.20.1740.10">
    <property type="entry name" value="Amino acid/polyamine transporter I"/>
    <property type="match status" value="1"/>
</dbReference>
<dbReference type="PIRSF" id="PIRSF006060">
    <property type="entry name" value="AA_transporter"/>
    <property type="match status" value="1"/>
</dbReference>
<comment type="subcellular location">
    <subcellularLocation>
        <location evidence="1">Cell membrane</location>
        <topology evidence="1">Multi-pass membrane protein</topology>
    </subcellularLocation>
</comment>
<reference evidence="7 8" key="1">
    <citation type="submission" date="2024-06" db="EMBL/GenBank/DDBJ databases">
        <title>The Natural Products Discovery Center: Release of the First 8490 Sequenced Strains for Exploring Actinobacteria Biosynthetic Diversity.</title>
        <authorList>
            <person name="Kalkreuter E."/>
            <person name="Kautsar S.A."/>
            <person name="Yang D."/>
            <person name="Bader C.D."/>
            <person name="Teijaro C.N."/>
            <person name="Fluegel L."/>
            <person name="Davis C.M."/>
            <person name="Simpson J.R."/>
            <person name="Lauterbach L."/>
            <person name="Steele A.D."/>
            <person name="Gui C."/>
            <person name="Meng S."/>
            <person name="Li G."/>
            <person name="Viehrig K."/>
            <person name="Ye F."/>
            <person name="Su P."/>
            <person name="Kiefer A.F."/>
            <person name="Nichols A."/>
            <person name="Cepeda A.J."/>
            <person name="Yan W."/>
            <person name="Fan B."/>
            <person name="Jiang Y."/>
            <person name="Adhikari A."/>
            <person name="Zheng C.-J."/>
            <person name="Schuster L."/>
            <person name="Cowan T.M."/>
            <person name="Smanski M.J."/>
            <person name="Chevrette M.G."/>
            <person name="De Carvalho L.P.S."/>
            <person name="Shen B."/>
        </authorList>
    </citation>
    <scope>NUCLEOTIDE SEQUENCE [LARGE SCALE GENOMIC DNA]</scope>
    <source>
        <strain evidence="7 8">NPDC000234</strain>
    </source>
</reference>
<accession>A0ABV1XF32</accession>
<evidence type="ECO:0000313" key="8">
    <source>
        <dbReference type="Proteomes" id="UP001474181"/>
    </source>
</evidence>
<comment type="caution">
    <text evidence="7">The sequence shown here is derived from an EMBL/GenBank/DDBJ whole genome shotgun (WGS) entry which is preliminary data.</text>
</comment>
<evidence type="ECO:0000256" key="6">
    <source>
        <dbReference type="SAM" id="Phobius"/>
    </source>
</evidence>
<dbReference type="InterPro" id="IPR002293">
    <property type="entry name" value="AA/rel_permease1"/>
</dbReference>
<evidence type="ECO:0000256" key="1">
    <source>
        <dbReference type="ARBA" id="ARBA00004651"/>
    </source>
</evidence>
<dbReference type="PANTHER" id="PTHR42770">
    <property type="entry name" value="AMINO ACID TRANSPORTER-RELATED"/>
    <property type="match status" value="1"/>
</dbReference>
<gene>
    <name evidence="7" type="ORF">ABT404_50645</name>
</gene>
<organism evidence="7 8">
    <name type="scientific">Streptomyces hyaluromycini</name>
    <dbReference type="NCBI Taxonomy" id="1377993"/>
    <lineage>
        <taxon>Bacteria</taxon>
        <taxon>Bacillati</taxon>
        <taxon>Actinomycetota</taxon>
        <taxon>Actinomycetes</taxon>
        <taxon>Kitasatosporales</taxon>
        <taxon>Streptomycetaceae</taxon>
        <taxon>Streptomyces</taxon>
    </lineage>
</organism>
<keyword evidence="4 6" id="KW-1133">Transmembrane helix</keyword>
<dbReference type="InterPro" id="IPR050367">
    <property type="entry name" value="APC_superfamily"/>
</dbReference>
<keyword evidence="5 6" id="KW-0472">Membrane</keyword>
<dbReference type="Proteomes" id="UP001474181">
    <property type="component" value="Unassembled WGS sequence"/>
</dbReference>
<keyword evidence="2" id="KW-1003">Cell membrane</keyword>
<dbReference type="PANTHER" id="PTHR42770:SF16">
    <property type="entry name" value="AMINO ACID PERMEASE"/>
    <property type="match status" value="1"/>
</dbReference>
<keyword evidence="8" id="KW-1185">Reference proteome</keyword>
<feature type="transmembrane region" description="Helical" evidence="6">
    <location>
        <begin position="442"/>
        <end position="462"/>
    </location>
</feature>
<evidence type="ECO:0000256" key="2">
    <source>
        <dbReference type="ARBA" id="ARBA00022475"/>
    </source>
</evidence>
<evidence type="ECO:0000313" key="7">
    <source>
        <dbReference type="EMBL" id="MER7187633.1"/>
    </source>
</evidence>
<evidence type="ECO:0000256" key="4">
    <source>
        <dbReference type="ARBA" id="ARBA00022989"/>
    </source>
</evidence>
<proteinExistence type="predicted"/>
<feature type="transmembrane region" description="Helical" evidence="6">
    <location>
        <begin position="350"/>
        <end position="370"/>
    </location>
</feature>
<feature type="transmembrane region" description="Helical" evidence="6">
    <location>
        <begin position="217"/>
        <end position="238"/>
    </location>
</feature>
<evidence type="ECO:0000256" key="5">
    <source>
        <dbReference type="ARBA" id="ARBA00023136"/>
    </source>
</evidence>
<feature type="transmembrane region" description="Helical" evidence="6">
    <location>
        <begin position="410"/>
        <end position="430"/>
    </location>
</feature>
<feature type="transmembrane region" description="Helical" evidence="6">
    <location>
        <begin position="105"/>
        <end position="134"/>
    </location>
</feature>
<feature type="transmembrane region" description="Helical" evidence="6">
    <location>
        <begin position="250"/>
        <end position="270"/>
    </location>
</feature>
<protein>
    <submittedName>
        <fullName evidence="7">APC family permease</fullName>
    </submittedName>
</protein>
<sequence>MSVDASSESTTSRHPEDPAHPGLAAGAVSALDVFGQSLAATGPSIAIGGTIPAVYLTAGNGSLWATAVGTVIALLVAWVVAQFARRAASAGSLYSYVSLGLGRGPAFVTGWGLVVGYVGISAACLVGAAVYLGALLESAGLPATGTAAQLVLLVLAAAAASVLPVRGVRLSARFGIVVEAVSLLVILVALGAAVVHFGLRFDTAQFTAKGVDLNTVMLGAVLAVAVFVGFESAGSLGAESRDPFRAIPRAVIGTVLGAGVLYLVSTYVQVLGYGSAADLATSAAPLNELTRASGVGWLSPLLNAGIVVSAVACGSAGVNAAARSLYNLSREGVLPALLGRTHPVHRTPHLAVYLLGAASGLLPLVLIATGSGELEVYAWTAAFGTFGYLLAYLLVALALPLHLRRRREPVAAVAVVSVLAVLAIGYVTYKNLVPVPAWPVDVLPYAFAGIVLAGLGWYLALLRRDPDRARALGSRTISAHPSDTAEEQPA</sequence>
<feature type="transmembrane region" description="Helical" evidence="6">
    <location>
        <begin position="63"/>
        <end position="84"/>
    </location>
</feature>
<dbReference type="Pfam" id="PF13520">
    <property type="entry name" value="AA_permease_2"/>
    <property type="match status" value="1"/>
</dbReference>
<feature type="transmembrane region" description="Helical" evidence="6">
    <location>
        <begin position="376"/>
        <end position="398"/>
    </location>
</feature>
<feature type="transmembrane region" description="Helical" evidence="6">
    <location>
        <begin position="146"/>
        <end position="165"/>
    </location>
</feature>
<feature type="transmembrane region" description="Helical" evidence="6">
    <location>
        <begin position="301"/>
        <end position="322"/>
    </location>
</feature>
<evidence type="ECO:0000256" key="3">
    <source>
        <dbReference type="ARBA" id="ARBA00022692"/>
    </source>
</evidence>